<dbReference type="PROSITE" id="PS00640">
    <property type="entry name" value="THIOL_PROTEASE_ASN"/>
    <property type="match status" value="1"/>
</dbReference>
<dbReference type="InterPro" id="IPR000668">
    <property type="entry name" value="Peptidase_C1A_C"/>
</dbReference>
<feature type="signal peptide" evidence="12">
    <location>
        <begin position="1"/>
        <end position="22"/>
    </location>
</feature>
<sequence length="483" mass="56034">MRQLIALSLIFFTFILLPRIQAHQDNRSPKIVADLDTEWISSPETIDKIPLFHAQRQTQMKRNRKDGMKRMRKILERESLIDELLDKRKSHYIDGNIPSKKVHKTATNRRNALFERLSYNKDIVEEIIDEYQREYDSLQLAITRQKDSGGSKASIGKSKEKNERHARDRKVGIANRRRLRFDKLDVSKSSEEDQQEVDEEWANRRYLREPCLIRSGKVFEHRTYPRPWELPGFEVDIPTEWDWRNVNGVNYCSPTRNQHIPVYCGSCWVFGSLGALTDRFNIARKNRWPMTYLSPQEIIDCGGKGNCQGGEVGDVYEYAKTHGLVDEGCNNYRATNGVCDPFHRCGTCWPDYCFAIQNYTRYYVKDYGRVSGRLNMMSEIHSRGPIACSIGATPKFDLNYTGGIYAENLQVPMNHIVSVTGWGVDHKTNIEYWIVRNSWGEPWGEKGWFRVVTSTFRGGTGNDYNMGIESECYFVDPDISNLD</sequence>
<feature type="chain" id="PRO_5018646012" description="cathepsin X" evidence="12">
    <location>
        <begin position="23"/>
        <end position="483"/>
    </location>
</feature>
<dbReference type="InterPro" id="IPR013128">
    <property type="entry name" value="Peptidase_C1A"/>
</dbReference>
<keyword evidence="7" id="KW-0788">Thiol protease</keyword>
<evidence type="ECO:0000256" key="9">
    <source>
        <dbReference type="ARBA" id="ARBA00023157"/>
    </source>
</evidence>
<dbReference type="AlphaFoldDB" id="A0A0M3ICX5"/>
<comment type="similarity">
    <text evidence="2">Belongs to the peptidase C1 family.</text>
</comment>
<evidence type="ECO:0000313" key="15">
    <source>
        <dbReference type="WBParaSite" id="ALUE_0001579801-mRNA-1"/>
    </source>
</evidence>
<dbReference type="CDD" id="cd02698">
    <property type="entry name" value="Peptidase_C1A_CathepsinX"/>
    <property type="match status" value="1"/>
</dbReference>
<dbReference type="InterPro" id="IPR033157">
    <property type="entry name" value="CTSZ"/>
</dbReference>
<dbReference type="FunFam" id="3.90.70.10:FF:000158">
    <property type="entry name" value="CathePsin Z"/>
    <property type="match status" value="1"/>
</dbReference>
<evidence type="ECO:0000259" key="13">
    <source>
        <dbReference type="SMART" id="SM00645"/>
    </source>
</evidence>
<comment type="catalytic activity">
    <reaction evidence="1">
        <text>Release of C-terminal amino acid residues with broad specificity, but lacks action on C-terminal proline. Shows weak endopeptidase activity.</text>
        <dbReference type="EC" id="3.4.18.1"/>
    </reaction>
</comment>
<evidence type="ECO:0000256" key="8">
    <source>
        <dbReference type="ARBA" id="ARBA00023145"/>
    </source>
</evidence>
<organism evidence="14 15">
    <name type="scientific">Ascaris lumbricoides</name>
    <name type="common">Giant roundworm</name>
    <dbReference type="NCBI Taxonomy" id="6252"/>
    <lineage>
        <taxon>Eukaryota</taxon>
        <taxon>Metazoa</taxon>
        <taxon>Ecdysozoa</taxon>
        <taxon>Nematoda</taxon>
        <taxon>Chromadorea</taxon>
        <taxon>Rhabditida</taxon>
        <taxon>Spirurina</taxon>
        <taxon>Ascaridomorpha</taxon>
        <taxon>Ascaridoidea</taxon>
        <taxon>Ascarididae</taxon>
        <taxon>Ascaris</taxon>
    </lineage>
</organism>
<evidence type="ECO:0000256" key="1">
    <source>
        <dbReference type="ARBA" id="ARBA00001594"/>
    </source>
</evidence>
<dbReference type="InterPro" id="IPR038765">
    <property type="entry name" value="Papain-like_cys_pep_sf"/>
</dbReference>
<dbReference type="GO" id="GO:0016807">
    <property type="term" value="F:cysteine-type carboxypeptidase activity"/>
    <property type="evidence" value="ECO:0007669"/>
    <property type="project" value="UniProtKB-EC"/>
</dbReference>
<accession>A0A0M3ICX5</accession>
<evidence type="ECO:0000256" key="11">
    <source>
        <dbReference type="SAM" id="MobiDB-lite"/>
    </source>
</evidence>
<reference evidence="15" key="1">
    <citation type="submission" date="2017-02" db="UniProtKB">
        <authorList>
            <consortium name="WormBaseParasite"/>
        </authorList>
    </citation>
    <scope>IDENTIFICATION</scope>
</reference>
<keyword evidence="5 12" id="KW-0732">Signal</keyword>
<dbReference type="PANTHER" id="PTHR12411">
    <property type="entry name" value="CYSTEINE PROTEASE FAMILY C1-RELATED"/>
    <property type="match status" value="1"/>
</dbReference>
<protein>
    <recommendedName>
        <fullName evidence="3">cathepsin X</fullName>
        <ecNumber evidence="3">3.4.18.1</ecNumber>
    </recommendedName>
</protein>
<name>A0A0M3ICX5_ASCLU</name>
<dbReference type="GO" id="GO:0006508">
    <property type="term" value="P:proteolysis"/>
    <property type="evidence" value="ECO:0007669"/>
    <property type="project" value="UniProtKB-KW"/>
</dbReference>
<evidence type="ECO:0000256" key="4">
    <source>
        <dbReference type="ARBA" id="ARBA00022670"/>
    </source>
</evidence>
<keyword evidence="4" id="KW-0645">Protease</keyword>
<evidence type="ECO:0000256" key="10">
    <source>
        <dbReference type="ARBA" id="ARBA00023180"/>
    </source>
</evidence>
<evidence type="ECO:0000256" key="3">
    <source>
        <dbReference type="ARBA" id="ARBA00012516"/>
    </source>
</evidence>
<evidence type="ECO:0000313" key="14">
    <source>
        <dbReference type="Proteomes" id="UP000036681"/>
    </source>
</evidence>
<keyword evidence="6" id="KW-0378">Hydrolase</keyword>
<evidence type="ECO:0000256" key="6">
    <source>
        <dbReference type="ARBA" id="ARBA00022801"/>
    </source>
</evidence>
<proteinExistence type="inferred from homology"/>
<dbReference type="InterPro" id="IPR025661">
    <property type="entry name" value="Pept_asp_AS"/>
</dbReference>
<evidence type="ECO:0000256" key="2">
    <source>
        <dbReference type="ARBA" id="ARBA00008455"/>
    </source>
</evidence>
<dbReference type="PRINTS" id="PR00705">
    <property type="entry name" value="PAPAIN"/>
</dbReference>
<keyword evidence="14" id="KW-1185">Reference proteome</keyword>
<evidence type="ECO:0000256" key="12">
    <source>
        <dbReference type="SAM" id="SignalP"/>
    </source>
</evidence>
<dbReference type="EC" id="3.4.18.1" evidence="3"/>
<dbReference type="WBParaSite" id="ALUE_0001579801-mRNA-1">
    <property type="protein sequence ID" value="ALUE_0001579801-mRNA-1"/>
    <property type="gene ID" value="ALUE_0001579801"/>
</dbReference>
<dbReference type="Gene3D" id="3.90.70.10">
    <property type="entry name" value="Cysteine proteinases"/>
    <property type="match status" value="1"/>
</dbReference>
<feature type="compositionally biased region" description="Basic and acidic residues" evidence="11">
    <location>
        <begin position="157"/>
        <end position="169"/>
    </location>
</feature>
<feature type="region of interest" description="Disordered" evidence="11">
    <location>
        <begin position="146"/>
        <end position="169"/>
    </location>
</feature>
<dbReference type="Proteomes" id="UP000036681">
    <property type="component" value="Unplaced"/>
</dbReference>
<keyword evidence="8" id="KW-0865">Zymogen</keyword>
<dbReference type="SUPFAM" id="SSF54001">
    <property type="entry name" value="Cysteine proteinases"/>
    <property type="match status" value="1"/>
</dbReference>
<dbReference type="SMART" id="SM00645">
    <property type="entry name" value="Pept_C1"/>
    <property type="match status" value="1"/>
</dbReference>
<keyword evidence="9" id="KW-1015">Disulfide bond</keyword>
<dbReference type="Pfam" id="PF00112">
    <property type="entry name" value="Peptidase_C1"/>
    <property type="match status" value="1"/>
</dbReference>
<evidence type="ECO:0000256" key="5">
    <source>
        <dbReference type="ARBA" id="ARBA00022729"/>
    </source>
</evidence>
<keyword evidence="10" id="KW-0325">Glycoprotein</keyword>
<feature type="domain" description="Peptidase C1A papain C-terminal" evidence="13">
    <location>
        <begin position="237"/>
        <end position="476"/>
    </location>
</feature>
<evidence type="ECO:0000256" key="7">
    <source>
        <dbReference type="ARBA" id="ARBA00022807"/>
    </source>
</evidence>